<dbReference type="Proteomes" id="UP000321104">
    <property type="component" value="Unassembled WGS sequence"/>
</dbReference>
<dbReference type="Pfam" id="PF20135">
    <property type="entry name" value="DUF6525"/>
    <property type="match status" value="1"/>
</dbReference>
<protein>
    <submittedName>
        <fullName evidence="2">Uncharacterized protein</fullName>
    </submittedName>
</protein>
<dbReference type="Proteomes" id="UP000032673">
    <property type="component" value="Unassembled WGS sequence"/>
</dbReference>
<evidence type="ECO:0000313" key="1">
    <source>
        <dbReference type="EMBL" id="GAN64071.1"/>
    </source>
</evidence>
<dbReference type="EMBL" id="BAMW01000050">
    <property type="protein sequence ID" value="GAN64071.1"/>
    <property type="molecule type" value="Genomic_DNA"/>
</dbReference>
<reference evidence="1 3" key="1">
    <citation type="submission" date="2012-11" db="EMBL/GenBank/DDBJ databases">
        <title>Whole genome sequence of Acetobacter indonesiensis 5H-1.</title>
        <authorList>
            <person name="Azuma Y."/>
            <person name="Higashiura N."/>
            <person name="Hirakawa H."/>
            <person name="Matsushita K."/>
        </authorList>
    </citation>
    <scope>NUCLEOTIDE SEQUENCE [LARGE SCALE GENOMIC DNA]</scope>
    <source>
        <strain evidence="1 3">5H-1</strain>
    </source>
</reference>
<accession>A0A6N3T3E6</accession>
<evidence type="ECO:0000313" key="3">
    <source>
        <dbReference type="Proteomes" id="UP000032673"/>
    </source>
</evidence>
<evidence type="ECO:0000313" key="4">
    <source>
        <dbReference type="Proteomes" id="UP000321104"/>
    </source>
</evidence>
<dbReference type="InterPro" id="IPR045386">
    <property type="entry name" value="DUF6525"/>
</dbReference>
<name>A0A6N3T3E6_9PROT</name>
<dbReference type="AlphaFoldDB" id="A0A6N3T3E6"/>
<reference evidence="2 4" key="2">
    <citation type="submission" date="2019-07" db="EMBL/GenBank/DDBJ databases">
        <title>Whole genome shotgun sequence of Acetobacter indonesiensis NBRC 16471.</title>
        <authorList>
            <person name="Hosoyama A."/>
            <person name="Uohara A."/>
            <person name="Ohji S."/>
            <person name="Ichikawa N."/>
        </authorList>
    </citation>
    <scope>NUCLEOTIDE SEQUENCE [LARGE SCALE GENOMIC DNA]</scope>
    <source>
        <strain evidence="2 4">NBRC 16471</strain>
    </source>
</reference>
<organism evidence="2 4">
    <name type="scientific">Acetobacter indonesiensis</name>
    <dbReference type="NCBI Taxonomy" id="104101"/>
    <lineage>
        <taxon>Bacteria</taxon>
        <taxon>Pseudomonadati</taxon>
        <taxon>Pseudomonadota</taxon>
        <taxon>Alphaproteobacteria</taxon>
        <taxon>Acetobacterales</taxon>
        <taxon>Acetobacteraceae</taxon>
        <taxon>Acetobacter</taxon>
    </lineage>
</organism>
<proteinExistence type="predicted"/>
<sequence length="135" mass="15995">MTTRHTLHSAYKSNFVTTDMPSNERTLRHEIWHRYQGDEWSAFDQLPPSIRQRLREHAYDAWAVNALVLWRHYKRVHGPTHRAERALIRYLDYCERLERDAFATRYNTDYGNPLPHDAAAVSILRYADTKSGNPL</sequence>
<keyword evidence="3" id="KW-1185">Reference proteome</keyword>
<comment type="caution">
    <text evidence="2">The sequence shown here is derived from an EMBL/GenBank/DDBJ whole genome shotgun (WGS) entry which is preliminary data.</text>
</comment>
<evidence type="ECO:0000313" key="2">
    <source>
        <dbReference type="EMBL" id="GEN03791.1"/>
    </source>
</evidence>
<dbReference type="EMBL" id="BJXQ01000009">
    <property type="protein sequence ID" value="GEN03791.1"/>
    <property type="molecule type" value="Genomic_DNA"/>
</dbReference>
<gene>
    <name evidence="1" type="ORF">Abin_053_040</name>
    <name evidence="2" type="ORF">AIN02nite_18160</name>
</gene>